<organism evidence="3 4">
    <name type="scientific">Caenorhabditis elegans</name>
    <dbReference type="NCBI Taxonomy" id="6239"/>
    <lineage>
        <taxon>Eukaryota</taxon>
        <taxon>Metazoa</taxon>
        <taxon>Ecdysozoa</taxon>
        <taxon>Nematoda</taxon>
        <taxon>Chromadorea</taxon>
        <taxon>Rhabditida</taxon>
        <taxon>Rhabditina</taxon>
        <taxon>Rhabditomorpha</taxon>
        <taxon>Rhabditoidea</taxon>
        <taxon>Rhabditidae</taxon>
        <taxon>Peloderinae</taxon>
        <taxon>Caenorhabditis</taxon>
    </lineage>
</organism>
<evidence type="ECO:0000256" key="1">
    <source>
        <dbReference type="SAM" id="Phobius"/>
    </source>
</evidence>
<dbReference type="EMBL" id="BX284601">
    <property type="protein sequence ID" value="CAA21660.2"/>
    <property type="molecule type" value="Genomic_DNA"/>
</dbReference>
<keyword evidence="1" id="KW-0472">Membrane</keyword>
<dbReference type="RefSeq" id="NP_493550.2">
    <property type="nucleotide sequence ID" value="NM_061149.2"/>
</dbReference>
<dbReference type="AGR" id="WB:WBGene00013198"/>
<keyword evidence="2" id="KW-0732">Signal</keyword>
<evidence type="ECO:0000313" key="4">
    <source>
        <dbReference type="Proteomes" id="UP000001940"/>
    </source>
</evidence>
<gene>
    <name evidence="3" type="ORF">CELE_Y54E5A.2</name>
    <name evidence="3 5" type="ORF">Y54E5A.2</name>
</gene>
<accession>Q9XWK0</accession>
<dbReference type="AlphaFoldDB" id="Q9XWK0"/>
<evidence type="ECO:0000256" key="2">
    <source>
        <dbReference type="SAM" id="SignalP"/>
    </source>
</evidence>
<feature type="signal peptide" evidence="2">
    <location>
        <begin position="1"/>
        <end position="18"/>
    </location>
</feature>
<dbReference type="CTD" id="173328"/>
<evidence type="ECO:0000313" key="3">
    <source>
        <dbReference type="EMBL" id="CAA21660.2"/>
    </source>
</evidence>
<dbReference type="WormBase" id="Y54E5A.2">
    <property type="protein sequence ID" value="CE42871"/>
    <property type="gene ID" value="WBGene00013198"/>
</dbReference>
<dbReference type="UCSC" id="Y54E5A.2">
    <property type="organism name" value="c. elegans"/>
</dbReference>
<dbReference type="GeneID" id="173328"/>
<dbReference type="OMA" id="CGMELNG"/>
<dbReference type="PaxDb" id="6239-Y54E5A.2"/>
<keyword evidence="4" id="KW-1185">Reference proteome</keyword>
<dbReference type="Proteomes" id="UP000001940">
    <property type="component" value="Chromosome I"/>
</dbReference>
<dbReference type="KEGG" id="cel:CELE_Y54E5A.2"/>
<dbReference type="Bgee" id="WBGene00013198">
    <property type="expression patterns" value="Expressed in anatomical system and 4 other cell types or tissues"/>
</dbReference>
<dbReference type="InParanoid" id="Q9XWK0"/>
<reference evidence="3 4" key="1">
    <citation type="journal article" date="1998" name="Science">
        <title>Genome sequence of the nematode C. elegans: a platform for investigating biology.</title>
        <authorList>
            <consortium name="The C. elegans sequencing consortium"/>
            <person name="Sulson J.E."/>
            <person name="Waterston R."/>
        </authorList>
    </citation>
    <scope>NUCLEOTIDE SEQUENCE [LARGE SCALE GENOMIC DNA]</scope>
    <source>
        <strain evidence="3 4">Bristol N2</strain>
    </source>
</reference>
<feature type="transmembrane region" description="Helical" evidence="1">
    <location>
        <begin position="553"/>
        <end position="574"/>
    </location>
</feature>
<dbReference type="FunCoup" id="Q9XWK0">
    <property type="interactions" value="94"/>
</dbReference>
<evidence type="ECO:0000313" key="5">
    <source>
        <dbReference type="WormBase" id="Y54E5A.2"/>
    </source>
</evidence>
<sequence>MVLLFNFLKLMLFSTVHGIVIEFERRAELYSLYSSIPLSKDTWRFENYLNVHKYNNILFDGKILEFDSLGWLNGNQTIYHKLPYFISNPAFRIPHISKELCDSNGFFNIGFRIFQKTREAGLPYQPQCATCHPIIEGLHQMYYVFPERDFTQIFTKLTIGSRKINNLLHYCSREDCEQEPRVSNFQDYLRINNLHFGKVTRWSGEHGATETDREAIGLPNGELAIHSRKIEGFTTMCGIELNGKIVSSYNFVNEDIIGDGEQNDKIFTYENYESLEISINSVNDTKNNIQLFISWDDWGCCSACCCPTSICGHDYETASDWKWKMEKEAQPNQPSESLNQLHRLLSIPPYAHQGIPLFSSLLKRIVLEDILRDIRSDLVPKFIVANKAAGHKFTSGMFIELESCKSNIQKTNCYEWAKCHNISMEDVHVESEEQVSDSCQQVQFIDVLVGMDNMKVTVGAHQHLRIRMDSEVHDMRTTSAKWRIDLRKPKKYDKNRPCLLQGTVQRGGELLILDFSTWHMKIDLILAKERKKVRITFHNLKVDEKVSAIQNTVFYWALAIAAFFLLLVTAVILMHREKTRRLEKTLKSVNSH</sequence>
<dbReference type="eggNOG" id="ENOG502S95M">
    <property type="taxonomic scope" value="Eukaryota"/>
</dbReference>
<keyword evidence="1" id="KW-0812">Transmembrane</keyword>
<dbReference type="HOGENOM" id="CLU_460963_0_0_1"/>
<protein>
    <submittedName>
        <fullName evidence="3">Recep_L_domain domain-containing protein</fullName>
    </submittedName>
</protein>
<name>Q9XWK0_CAEEL</name>
<proteinExistence type="predicted"/>
<keyword evidence="1" id="KW-1133">Transmembrane helix</keyword>
<feature type="chain" id="PRO_5004336812" evidence="2">
    <location>
        <begin position="19"/>
        <end position="592"/>
    </location>
</feature>
<dbReference type="OrthoDB" id="5856587at2759"/>